<organism evidence="1 2">
    <name type="scientific">Nyctereutes procyonoides</name>
    <name type="common">Raccoon dog</name>
    <name type="synonym">Canis procyonoides</name>
    <dbReference type="NCBI Taxonomy" id="34880"/>
    <lineage>
        <taxon>Eukaryota</taxon>
        <taxon>Metazoa</taxon>
        <taxon>Chordata</taxon>
        <taxon>Craniata</taxon>
        <taxon>Vertebrata</taxon>
        <taxon>Euteleostomi</taxon>
        <taxon>Mammalia</taxon>
        <taxon>Eutheria</taxon>
        <taxon>Laurasiatheria</taxon>
        <taxon>Carnivora</taxon>
        <taxon>Caniformia</taxon>
        <taxon>Canidae</taxon>
        <taxon>Nyctereutes</taxon>
    </lineage>
</organism>
<comment type="caution">
    <text evidence="1">The sequence shown here is derived from an EMBL/GenBank/DDBJ whole genome shotgun (WGS) entry which is preliminary data.</text>
</comment>
<sequence length="73" mass="8678">MEDCRFLTLSLGWSSGGGAIRRRWRVSSKRWWWLGPGCWQWATRMAPWAGLGWAGWWGREGRQFAPHRMDQQQ</sequence>
<dbReference type="EMBL" id="CAJHUB010000776">
    <property type="protein sequence ID" value="CAD7692950.1"/>
    <property type="molecule type" value="Genomic_DNA"/>
</dbReference>
<protein>
    <submittedName>
        <fullName evidence="1">(raccoon dog) hypothetical protein</fullName>
    </submittedName>
</protein>
<dbReference type="Proteomes" id="UP000645828">
    <property type="component" value="Unassembled WGS sequence"/>
</dbReference>
<keyword evidence="2" id="KW-1185">Reference proteome</keyword>
<proteinExistence type="predicted"/>
<dbReference type="AlphaFoldDB" id="A0A811ZUS5"/>
<accession>A0A811ZUS5</accession>
<evidence type="ECO:0000313" key="1">
    <source>
        <dbReference type="EMBL" id="CAD7692950.1"/>
    </source>
</evidence>
<reference evidence="1" key="1">
    <citation type="submission" date="2020-12" db="EMBL/GenBank/DDBJ databases">
        <authorList>
            <consortium name="Molecular Ecology Group"/>
        </authorList>
    </citation>
    <scope>NUCLEOTIDE SEQUENCE</scope>
    <source>
        <strain evidence="1">TBG_1078</strain>
    </source>
</reference>
<evidence type="ECO:0000313" key="2">
    <source>
        <dbReference type="Proteomes" id="UP000645828"/>
    </source>
</evidence>
<name>A0A811ZUS5_NYCPR</name>
<gene>
    <name evidence="1" type="ORF">NYPRO_LOCUS25742</name>
</gene>